<evidence type="ECO:0000256" key="5">
    <source>
        <dbReference type="ARBA" id="ARBA00022825"/>
    </source>
</evidence>
<dbReference type="PIRSF" id="PIRSF028757">
    <property type="entry name" value="LD-carboxypeptidase"/>
    <property type="match status" value="1"/>
</dbReference>
<keyword evidence="2 9" id="KW-0121">Carboxypeptidase</keyword>
<evidence type="ECO:0000259" key="7">
    <source>
        <dbReference type="Pfam" id="PF02016"/>
    </source>
</evidence>
<dbReference type="InterPro" id="IPR040449">
    <property type="entry name" value="Peptidase_S66_N"/>
</dbReference>
<dbReference type="Pfam" id="PF17676">
    <property type="entry name" value="Peptidase_S66C"/>
    <property type="match status" value="1"/>
</dbReference>
<reference evidence="9 10" key="1">
    <citation type="submission" date="2017-06" db="EMBL/GenBank/DDBJ databases">
        <authorList>
            <consortium name="Pathogen Informatics"/>
        </authorList>
    </citation>
    <scope>NUCLEOTIDE SEQUENCE [LARGE SCALE GENOMIC DNA]</scope>
    <source>
        <strain evidence="9 10">NCTC10570</strain>
    </source>
</reference>
<keyword evidence="10" id="KW-1185">Reference proteome</keyword>
<dbReference type="RefSeq" id="WP_231922699.1">
    <property type="nucleotide sequence ID" value="NZ_LT906446.1"/>
</dbReference>
<dbReference type="InterPro" id="IPR027478">
    <property type="entry name" value="LdcA_N"/>
</dbReference>
<dbReference type="GeneID" id="78506554"/>
<dbReference type="PANTHER" id="PTHR30237">
    <property type="entry name" value="MURAMOYLTETRAPEPTIDE CARBOXYPEPTIDASE"/>
    <property type="match status" value="1"/>
</dbReference>
<dbReference type="EMBL" id="LT906446">
    <property type="protein sequence ID" value="SNU96087.1"/>
    <property type="molecule type" value="Genomic_DNA"/>
</dbReference>
<evidence type="ECO:0000256" key="4">
    <source>
        <dbReference type="ARBA" id="ARBA00022801"/>
    </source>
</evidence>
<dbReference type="EC" id="3.4.17.13" evidence="9"/>
<evidence type="ECO:0000256" key="1">
    <source>
        <dbReference type="ARBA" id="ARBA00010233"/>
    </source>
</evidence>
<dbReference type="Gene3D" id="3.50.30.60">
    <property type="entry name" value="LD-carboxypeptidase A C-terminal domain-like"/>
    <property type="match status" value="1"/>
</dbReference>
<organism evidence="9 10">
    <name type="scientific">Megamonas hypermegale</name>
    <dbReference type="NCBI Taxonomy" id="158847"/>
    <lineage>
        <taxon>Bacteria</taxon>
        <taxon>Bacillati</taxon>
        <taxon>Bacillota</taxon>
        <taxon>Negativicutes</taxon>
        <taxon>Selenomonadales</taxon>
        <taxon>Selenomonadaceae</taxon>
        <taxon>Megamonas</taxon>
    </lineage>
</organism>
<feature type="active site" description="Charge relay system" evidence="6">
    <location>
        <position position="238"/>
    </location>
</feature>
<keyword evidence="5" id="KW-0720">Serine protease</keyword>
<feature type="domain" description="LD-carboxypeptidase C-terminal" evidence="8">
    <location>
        <begin position="207"/>
        <end position="324"/>
    </location>
</feature>
<dbReference type="InterPro" id="IPR040921">
    <property type="entry name" value="Peptidase_S66C"/>
</dbReference>
<protein>
    <submittedName>
        <fullName evidence="9">Murein tetrapeptide carboxypeptidase</fullName>
        <ecNumber evidence="9">3.4.17.13</ecNumber>
    </submittedName>
</protein>
<evidence type="ECO:0000313" key="9">
    <source>
        <dbReference type="EMBL" id="SNU96087.1"/>
    </source>
</evidence>
<dbReference type="InterPro" id="IPR003507">
    <property type="entry name" value="S66_fam"/>
</dbReference>
<feature type="active site" description="Charge relay system" evidence="6">
    <location>
        <position position="309"/>
    </location>
</feature>
<dbReference type="GO" id="GO:0006508">
    <property type="term" value="P:proteolysis"/>
    <property type="evidence" value="ECO:0007669"/>
    <property type="project" value="UniProtKB-KW"/>
</dbReference>
<dbReference type="CDD" id="cd07025">
    <property type="entry name" value="Peptidase_S66"/>
    <property type="match status" value="1"/>
</dbReference>
<dbReference type="SUPFAM" id="SSF52317">
    <property type="entry name" value="Class I glutamine amidotransferase-like"/>
    <property type="match status" value="1"/>
</dbReference>
<name>A0A239TEK1_9FIRM</name>
<dbReference type="GO" id="GO:0106415">
    <property type="term" value="F:muramoyltetrapeptide carboxypeptidase activity"/>
    <property type="evidence" value="ECO:0007669"/>
    <property type="project" value="UniProtKB-EC"/>
</dbReference>
<dbReference type="SUPFAM" id="SSF141986">
    <property type="entry name" value="LD-carboxypeptidase A C-terminal domain-like"/>
    <property type="match status" value="1"/>
</dbReference>
<feature type="domain" description="LD-carboxypeptidase N-terminal" evidence="7">
    <location>
        <begin position="41"/>
        <end position="157"/>
    </location>
</feature>
<dbReference type="eggNOG" id="COG1619">
    <property type="taxonomic scope" value="Bacteria"/>
</dbReference>
<evidence type="ECO:0000256" key="3">
    <source>
        <dbReference type="ARBA" id="ARBA00022670"/>
    </source>
</evidence>
<accession>A0A239TEK1</accession>
<dbReference type="AlphaFoldDB" id="A0A239TEK1"/>
<gene>
    <name evidence="9" type="ORF">SAMEA4364220_00523</name>
</gene>
<dbReference type="Proteomes" id="UP000215383">
    <property type="component" value="Chromosome 1"/>
</dbReference>
<comment type="similarity">
    <text evidence="1">Belongs to the peptidase S66 family.</text>
</comment>
<keyword evidence="4 9" id="KW-0378">Hydrolase</keyword>
<feature type="active site" description="Nucleophile" evidence="6">
    <location>
        <position position="137"/>
    </location>
</feature>
<dbReference type="InterPro" id="IPR029062">
    <property type="entry name" value="Class_I_gatase-like"/>
</dbReference>
<evidence type="ECO:0000313" key="10">
    <source>
        <dbReference type="Proteomes" id="UP000215383"/>
    </source>
</evidence>
<dbReference type="GO" id="GO:0008236">
    <property type="term" value="F:serine-type peptidase activity"/>
    <property type="evidence" value="ECO:0007669"/>
    <property type="project" value="UniProtKB-KW"/>
</dbReference>
<evidence type="ECO:0000259" key="8">
    <source>
        <dbReference type="Pfam" id="PF17676"/>
    </source>
</evidence>
<sequence length="342" mass="37773">MKYIAEVFFILTMLLLSTTTIFASEQNNVLKGTALKPGDCIGIVAPASGMDGMDISMAINKLQSWGYKVKLSPNLYQQAGYLAGEDIQRAADLNNFFADDEVDAILCLRGGYGSERILDLLDYELIKQHPKLLIGYSDITALHMALWQKCHMTSAHGAMVIDINDSSLNYTDEQLRHGLSSTNVSEDGLFPLPYNQKLEVLNAGVAEGTLIGGNLSVIAALCGTPYALDSKDCILFLEEVGEDSYAIDRMMWQLWQSGLLKNVKGMVIGNLRHCEPTSPKQYDYSVRQVFEQYAKLMQVPVIYNFPVGHGSINGFLPLGVKAKINADNTNPQLIIEENYAQN</sequence>
<dbReference type="InterPro" id="IPR027461">
    <property type="entry name" value="Carboxypeptidase_A_C_sf"/>
</dbReference>
<keyword evidence="3" id="KW-0645">Protease</keyword>
<dbReference type="Gene3D" id="3.40.50.10740">
    <property type="entry name" value="Class I glutamine amidotransferase-like"/>
    <property type="match status" value="1"/>
</dbReference>
<dbReference type="Pfam" id="PF02016">
    <property type="entry name" value="Peptidase_S66"/>
    <property type="match status" value="1"/>
</dbReference>
<evidence type="ECO:0000256" key="2">
    <source>
        <dbReference type="ARBA" id="ARBA00022645"/>
    </source>
</evidence>
<proteinExistence type="inferred from homology"/>
<dbReference type="PANTHER" id="PTHR30237:SF2">
    <property type="entry name" value="MUREIN TETRAPEPTIDE CARBOXYPEPTIDASE"/>
    <property type="match status" value="1"/>
</dbReference>
<evidence type="ECO:0000256" key="6">
    <source>
        <dbReference type="PIRSR" id="PIRSR028757-1"/>
    </source>
</evidence>